<keyword evidence="3" id="KW-1185">Reference proteome</keyword>
<keyword evidence="1" id="KW-1133">Transmembrane helix</keyword>
<dbReference type="EMBL" id="CAJRAF010000001">
    <property type="protein sequence ID" value="CAG4992107.1"/>
    <property type="molecule type" value="Genomic_DNA"/>
</dbReference>
<dbReference type="AlphaFoldDB" id="A0A916NAQ7"/>
<dbReference type="Proteomes" id="UP000680038">
    <property type="component" value="Unassembled WGS sequence"/>
</dbReference>
<gene>
    <name evidence="2" type="ORF">DYBT9275_00895</name>
</gene>
<proteinExistence type="predicted"/>
<keyword evidence="1" id="KW-0472">Membrane</keyword>
<name>A0A916NAQ7_9BACT</name>
<reference evidence="2" key="1">
    <citation type="submission" date="2021-04" db="EMBL/GenBank/DDBJ databases">
        <authorList>
            <person name="Rodrigo-Torres L."/>
            <person name="Arahal R. D."/>
            <person name="Lucena T."/>
        </authorList>
    </citation>
    <scope>NUCLEOTIDE SEQUENCE</scope>
    <source>
        <strain evidence="2">CECT 9275</strain>
    </source>
</reference>
<accession>A0A916NAQ7</accession>
<organism evidence="2 3">
    <name type="scientific">Dyadobacter helix</name>
    <dbReference type="NCBI Taxonomy" id="2822344"/>
    <lineage>
        <taxon>Bacteria</taxon>
        <taxon>Pseudomonadati</taxon>
        <taxon>Bacteroidota</taxon>
        <taxon>Cytophagia</taxon>
        <taxon>Cytophagales</taxon>
        <taxon>Spirosomataceae</taxon>
        <taxon>Dyadobacter</taxon>
    </lineage>
</organism>
<feature type="transmembrane region" description="Helical" evidence="1">
    <location>
        <begin position="12"/>
        <end position="32"/>
    </location>
</feature>
<keyword evidence="1" id="KW-0812">Transmembrane</keyword>
<protein>
    <submittedName>
        <fullName evidence="2">Uncharacterized protein</fullName>
    </submittedName>
</protein>
<evidence type="ECO:0000313" key="3">
    <source>
        <dbReference type="Proteomes" id="UP000680038"/>
    </source>
</evidence>
<feature type="transmembrane region" description="Helical" evidence="1">
    <location>
        <begin position="44"/>
        <end position="64"/>
    </location>
</feature>
<sequence length="74" mass="8404">MFKLSKVLTKTGSIVISAIMTVVFVIFLYGFLSADSFDWYDFGFFVLMWAGICLLFWAVFKILTMINSLGDGKK</sequence>
<comment type="caution">
    <text evidence="2">The sequence shown here is derived from an EMBL/GenBank/DDBJ whole genome shotgun (WGS) entry which is preliminary data.</text>
</comment>
<evidence type="ECO:0000313" key="2">
    <source>
        <dbReference type="EMBL" id="CAG4992107.1"/>
    </source>
</evidence>
<evidence type="ECO:0000256" key="1">
    <source>
        <dbReference type="SAM" id="Phobius"/>
    </source>
</evidence>